<evidence type="ECO:0000259" key="9">
    <source>
        <dbReference type="PROSITE" id="PS51779"/>
    </source>
</evidence>
<evidence type="ECO:0000256" key="6">
    <source>
        <dbReference type="ARBA" id="ARBA00022927"/>
    </source>
</evidence>
<evidence type="ECO:0000256" key="1">
    <source>
        <dbReference type="ARBA" id="ARBA00004442"/>
    </source>
</evidence>
<evidence type="ECO:0000256" key="4">
    <source>
        <dbReference type="ARBA" id="ARBA00022452"/>
    </source>
</evidence>
<accession>A0A4P6A0P9</accession>
<sequence length="613" mass="68678">MRHLNLLNSINCLPVEQFKPNLKLLILLWQFSRLRYIQVYSRLFASLILAVQINCVLTAVVRPVLAEIPDSLPSDRSIIPIPPQPGLPEPQLPETLPPTEPLFSPSVPIQETPENIPDSPNTINIKRFNFQGNTVFSDQKLAEITKDFVGRPITFTELLQARSAVTDLYIKQGYITSGAFIPAQPLTNGIVTIAILEGKVTEINIKGKGRLNPNYIKSRLELVTQKPFNQNHLLQALQLLQLDPVVKTISAELATGTQPGESILNIEFQTAKTFDLNLFTNNNRSPAVGSWQRGIEVKEGNLLGQGDRLELSFSNTQGSSIGDVLYTFPLTSRNATLGFYFNSTNSQIIEPPFNDLDIRANSRTYELRFRQPIIRTPTEELALGLTFGRQESDTSILGVGFPLSRGAEEDGKTRLSVLRLFQEYTNQGPKQVLAVRSQLSFGVGLFDATLSSNQPDSKYFSWRGQAQWVRLLAPDTIFLLRSDVQLTNQELLALEQMGLGGLESVRGYRQDVLLRDNVIFASAELRYPILRTKNGEGVLQLTPFMDFGQSWNAPGESALPDRTLLSIGLGLRWQYSDQITAQIDWGIPLIKLESSDRSLQEQGIYFLFNWKPF</sequence>
<evidence type="ECO:0000256" key="7">
    <source>
        <dbReference type="ARBA" id="ARBA00023136"/>
    </source>
</evidence>
<dbReference type="Pfam" id="PF08479">
    <property type="entry name" value="POTRA_2"/>
    <property type="match status" value="1"/>
</dbReference>
<dbReference type="InterPro" id="IPR034746">
    <property type="entry name" value="POTRA"/>
</dbReference>
<dbReference type="InterPro" id="IPR051544">
    <property type="entry name" value="TPS_OM_transporter"/>
</dbReference>
<dbReference type="RefSeq" id="WP_141296118.1">
    <property type="nucleotide sequence ID" value="NZ_BJCD01000073.1"/>
</dbReference>
<evidence type="ECO:0000313" key="11">
    <source>
        <dbReference type="Proteomes" id="UP000299794"/>
    </source>
</evidence>
<evidence type="ECO:0000256" key="5">
    <source>
        <dbReference type="ARBA" id="ARBA00022692"/>
    </source>
</evidence>
<reference evidence="11" key="1">
    <citation type="submission" date="2019-02" db="EMBL/GenBank/DDBJ databases">
        <title>Draft genome sequence of Planktothrix agardhii NIES-905.</title>
        <authorList>
            <person name="Yamaguchi H."/>
            <person name="Suzuki S."/>
            <person name="Kawachi M."/>
        </authorList>
    </citation>
    <scope>NUCLEOTIDE SEQUENCE [LARGE SCALE GENOMIC DNA]</scope>
    <source>
        <strain evidence="11">CCAP 1459/11A</strain>
    </source>
</reference>
<evidence type="ECO:0000313" key="10">
    <source>
        <dbReference type="EMBL" id="GDZ96025.1"/>
    </source>
</evidence>
<dbReference type="GO" id="GO:0046819">
    <property type="term" value="P:protein secretion by the type V secretion system"/>
    <property type="evidence" value="ECO:0007669"/>
    <property type="project" value="TreeGrafter"/>
</dbReference>
<comment type="caution">
    <text evidence="10">The sequence shown here is derived from an EMBL/GenBank/DDBJ whole genome shotgun (WGS) entry which is preliminary data.</text>
</comment>
<dbReference type="Gene3D" id="3.10.20.310">
    <property type="entry name" value="membrane protein fhac"/>
    <property type="match status" value="1"/>
</dbReference>
<keyword evidence="4" id="KW-1134">Transmembrane beta strand</keyword>
<evidence type="ECO:0000256" key="3">
    <source>
        <dbReference type="ARBA" id="ARBA00022448"/>
    </source>
</evidence>
<comment type="similarity">
    <text evidence="2">Belongs to the TPS (TC 1.B.20) family.</text>
</comment>
<dbReference type="InterPro" id="IPR013686">
    <property type="entry name" value="Polypept-transport_assoc_ShlB"/>
</dbReference>
<protein>
    <recommendedName>
        <fullName evidence="9">POTRA domain-containing protein</fullName>
    </recommendedName>
</protein>
<keyword evidence="3" id="KW-0813">Transport</keyword>
<dbReference type="AlphaFoldDB" id="A0A4P6A0P9"/>
<keyword evidence="8" id="KW-0998">Cell outer membrane</keyword>
<evidence type="ECO:0000256" key="8">
    <source>
        <dbReference type="ARBA" id="ARBA00023237"/>
    </source>
</evidence>
<name>A0A4P6A0P9_PLAAG</name>
<dbReference type="GO" id="GO:0008320">
    <property type="term" value="F:protein transmembrane transporter activity"/>
    <property type="evidence" value="ECO:0007669"/>
    <property type="project" value="TreeGrafter"/>
</dbReference>
<dbReference type="Gene3D" id="2.40.160.50">
    <property type="entry name" value="membrane protein fhac: a member of the omp85/tpsb transporter family"/>
    <property type="match status" value="1"/>
</dbReference>
<keyword evidence="7" id="KW-0472">Membrane</keyword>
<organism evidence="10 11">
    <name type="scientific">Planktothrix agardhii CCAP 1459/11A</name>
    <dbReference type="NCBI Taxonomy" id="282420"/>
    <lineage>
        <taxon>Bacteria</taxon>
        <taxon>Bacillati</taxon>
        <taxon>Cyanobacteriota</taxon>
        <taxon>Cyanophyceae</taxon>
        <taxon>Oscillatoriophycideae</taxon>
        <taxon>Oscillatoriales</taxon>
        <taxon>Microcoleaceae</taxon>
        <taxon>Planktothrix</taxon>
    </lineage>
</organism>
<feature type="domain" description="POTRA" evidence="9">
    <location>
        <begin position="123"/>
        <end position="198"/>
    </location>
</feature>
<evidence type="ECO:0000256" key="2">
    <source>
        <dbReference type="ARBA" id="ARBA00009055"/>
    </source>
</evidence>
<dbReference type="GO" id="GO:0009279">
    <property type="term" value="C:cell outer membrane"/>
    <property type="evidence" value="ECO:0007669"/>
    <property type="project" value="UniProtKB-SubCell"/>
</dbReference>
<dbReference type="EMBL" id="BJCD01000073">
    <property type="protein sequence ID" value="GDZ96025.1"/>
    <property type="molecule type" value="Genomic_DNA"/>
</dbReference>
<dbReference type="PANTHER" id="PTHR34597:SF3">
    <property type="entry name" value="OUTER MEMBRANE TRANSPORTER CDIB"/>
    <property type="match status" value="1"/>
</dbReference>
<dbReference type="Proteomes" id="UP000299794">
    <property type="component" value="Unassembled WGS sequence"/>
</dbReference>
<proteinExistence type="inferred from homology"/>
<dbReference type="GO" id="GO:0098046">
    <property type="term" value="C:type V protein secretion system complex"/>
    <property type="evidence" value="ECO:0007669"/>
    <property type="project" value="TreeGrafter"/>
</dbReference>
<keyword evidence="6" id="KW-0653">Protein transport</keyword>
<dbReference type="InterPro" id="IPR005565">
    <property type="entry name" value="Hemolysn_activator_HlyB_C"/>
</dbReference>
<comment type="subcellular location">
    <subcellularLocation>
        <location evidence="1">Cell outer membrane</location>
    </subcellularLocation>
</comment>
<dbReference type="PROSITE" id="PS51779">
    <property type="entry name" value="POTRA"/>
    <property type="match status" value="1"/>
</dbReference>
<keyword evidence="5" id="KW-0812">Transmembrane</keyword>
<gene>
    <name evidence="10" type="ORF">PA905_44560</name>
</gene>
<dbReference type="Pfam" id="PF03865">
    <property type="entry name" value="ShlB"/>
    <property type="match status" value="1"/>
</dbReference>
<dbReference type="PANTHER" id="PTHR34597">
    <property type="entry name" value="SLR1661 PROTEIN"/>
    <property type="match status" value="1"/>
</dbReference>